<evidence type="ECO:0000313" key="2">
    <source>
        <dbReference type="EnsemblPlants" id="OBART07G06620.1"/>
    </source>
</evidence>
<dbReference type="HOGENOM" id="CLU_2726494_0_0_1"/>
<dbReference type="Proteomes" id="UP000026960">
    <property type="component" value="Chromosome 7"/>
</dbReference>
<reference evidence="2" key="2">
    <citation type="submission" date="2015-03" db="UniProtKB">
        <authorList>
            <consortium name="EnsemblPlants"/>
        </authorList>
    </citation>
    <scope>IDENTIFICATION</scope>
</reference>
<feature type="region of interest" description="Disordered" evidence="1">
    <location>
        <begin position="1"/>
        <end position="30"/>
    </location>
</feature>
<accession>A0A0D3GNG1</accession>
<dbReference type="AlphaFoldDB" id="A0A0D3GNG1"/>
<evidence type="ECO:0000313" key="3">
    <source>
        <dbReference type="Proteomes" id="UP000026960"/>
    </source>
</evidence>
<dbReference type="Gramene" id="OBART07G06620.1">
    <property type="protein sequence ID" value="OBART07G06620.1"/>
    <property type="gene ID" value="OBART07G06620"/>
</dbReference>
<keyword evidence="3" id="KW-1185">Reference proteome</keyword>
<dbReference type="PaxDb" id="65489-OBART07G06620.1"/>
<organism evidence="2">
    <name type="scientific">Oryza barthii</name>
    <dbReference type="NCBI Taxonomy" id="65489"/>
    <lineage>
        <taxon>Eukaryota</taxon>
        <taxon>Viridiplantae</taxon>
        <taxon>Streptophyta</taxon>
        <taxon>Embryophyta</taxon>
        <taxon>Tracheophyta</taxon>
        <taxon>Spermatophyta</taxon>
        <taxon>Magnoliopsida</taxon>
        <taxon>Liliopsida</taxon>
        <taxon>Poales</taxon>
        <taxon>Poaceae</taxon>
        <taxon>BOP clade</taxon>
        <taxon>Oryzoideae</taxon>
        <taxon>Oryzeae</taxon>
        <taxon>Oryzinae</taxon>
        <taxon>Oryza</taxon>
    </lineage>
</organism>
<reference evidence="2" key="1">
    <citation type="journal article" date="2009" name="Rice">
        <title>De Novo Next Generation Sequencing of Plant Genomes.</title>
        <authorList>
            <person name="Rounsley S."/>
            <person name="Marri P.R."/>
            <person name="Yu Y."/>
            <person name="He R."/>
            <person name="Sisneros N."/>
            <person name="Goicoechea J.L."/>
            <person name="Lee S.J."/>
            <person name="Angelova A."/>
            <person name="Kudrna D."/>
            <person name="Luo M."/>
            <person name="Affourtit J."/>
            <person name="Desany B."/>
            <person name="Knight J."/>
            <person name="Niazi F."/>
            <person name="Egholm M."/>
            <person name="Wing R.A."/>
        </authorList>
    </citation>
    <scope>NUCLEOTIDE SEQUENCE [LARGE SCALE GENOMIC DNA]</scope>
    <source>
        <strain evidence="2">cv. IRGC 105608</strain>
    </source>
</reference>
<name>A0A0D3GNG1_9ORYZ</name>
<sequence>MASTVTAEGGLGIREGRVTDGAASRRTMNARMSVKPMSLGIDYTILERADPQTRRGAAATGGVATVPRLAEM</sequence>
<proteinExistence type="predicted"/>
<evidence type="ECO:0000256" key="1">
    <source>
        <dbReference type="SAM" id="MobiDB-lite"/>
    </source>
</evidence>
<dbReference type="EnsemblPlants" id="OBART07G06620.1">
    <property type="protein sequence ID" value="OBART07G06620.1"/>
    <property type="gene ID" value="OBART07G06620"/>
</dbReference>
<protein>
    <submittedName>
        <fullName evidence="2">Uncharacterized protein</fullName>
    </submittedName>
</protein>